<evidence type="ECO:0000313" key="9">
    <source>
        <dbReference type="EMBL" id="EWY79898.1"/>
    </source>
</evidence>
<feature type="transmembrane region" description="Helical" evidence="8">
    <location>
        <begin position="300"/>
        <end position="320"/>
    </location>
</feature>
<feature type="transmembrane region" description="Helical" evidence="8">
    <location>
        <begin position="270"/>
        <end position="288"/>
    </location>
</feature>
<dbReference type="EMBL" id="JH717853">
    <property type="protein sequence ID" value="EWY79898.1"/>
    <property type="molecule type" value="Genomic_DNA"/>
</dbReference>
<feature type="transmembrane region" description="Helical" evidence="8">
    <location>
        <begin position="36"/>
        <end position="56"/>
    </location>
</feature>
<dbReference type="OrthoDB" id="10254418at2759"/>
<dbReference type="Proteomes" id="UP000030753">
    <property type="component" value="Unassembled WGS sequence"/>
</dbReference>
<organism evidence="9 10">
    <name type="scientific">Fusarium oxysporum NRRL 32931</name>
    <dbReference type="NCBI Taxonomy" id="660029"/>
    <lineage>
        <taxon>Eukaryota</taxon>
        <taxon>Fungi</taxon>
        <taxon>Dikarya</taxon>
        <taxon>Ascomycota</taxon>
        <taxon>Pezizomycotina</taxon>
        <taxon>Sordariomycetes</taxon>
        <taxon>Hypocreomycetidae</taxon>
        <taxon>Hypocreales</taxon>
        <taxon>Nectriaceae</taxon>
        <taxon>Fusarium</taxon>
        <taxon>Fusarium oxysporum species complex</taxon>
    </lineage>
</organism>
<evidence type="ECO:0000313" key="10">
    <source>
        <dbReference type="Proteomes" id="UP000030753"/>
    </source>
</evidence>
<feature type="transmembrane region" description="Helical" evidence="8">
    <location>
        <begin position="159"/>
        <end position="177"/>
    </location>
</feature>
<protein>
    <submittedName>
        <fullName evidence="9">Uncharacterized protein</fullName>
    </submittedName>
</protein>
<sequence>MGSLLSGAIFGTGLTLSGVASPQVIKGQFQLSDFHMLATFLTASASSAAIFAVYNLRGSGKKITTKQPSSHGWVGSYDGNIIGGAMIGLGMSLTGACPGTVLVQAVSGIGNSRLLAASVLFAGIVWAKLKPYIIGKPTKNQPGNVTVMEATGWSARRTILSYEMALFSAIGATLGLAPRSQGLLHPVAGGVLIGLGQLSSVILTEKPVGVSTAYEEGGKLFWDVVERRKVKLSSLSDSIMFACGILAGSWLTMLNVPAAREALARSGDQSLLSIMIGGFLLVFGARTAGGCTSGHGISGMASMGLSSFVTVACMFGTGLISGSMCL</sequence>
<dbReference type="GO" id="GO:0005886">
    <property type="term" value="C:plasma membrane"/>
    <property type="evidence" value="ECO:0007669"/>
    <property type="project" value="UniProtKB-SubCell"/>
</dbReference>
<evidence type="ECO:0000256" key="8">
    <source>
        <dbReference type="SAM" id="Phobius"/>
    </source>
</evidence>
<keyword evidence="5 8" id="KW-0812">Transmembrane</keyword>
<evidence type="ECO:0000256" key="3">
    <source>
        <dbReference type="ARBA" id="ARBA00022475"/>
    </source>
</evidence>
<gene>
    <name evidence="9" type="ORF">FOYG_16963</name>
</gene>
<keyword evidence="4" id="KW-0997">Cell inner membrane</keyword>
<reference evidence="9 10" key="1">
    <citation type="submission" date="2011-06" db="EMBL/GenBank/DDBJ databases">
        <title>The Genome Sequence of Fusarium oxysporum FOSC 3-a.</title>
        <authorList>
            <consortium name="The Broad Institute Genome Sequencing Platform"/>
            <person name="Ma L.-J."/>
            <person name="Gale L.R."/>
            <person name="Schwartz D.C."/>
            <person name="Zhou S."/>
            <person name="Corby-Kistler H."/>
            <person name="Young S.K."/>
            <person name="Zeng Q."/>
            <person name="Gargeya S."/>
            <person name="Fitzgerald M."/>
            <person name="Haas B."/>
            <person name="Abouelleil A."/>
            <person name="Alvarado L."/>
            <person name="Arachchi H.M."/>
            <person name="Berlin A."/>
            <person name="Brown A."/>
            <person name="Chapman S.B."/>
            <person name="Chen Z."/>
            <person name="Dunbar C."/>
            <person name="Freedman E."/>
            <person name="Gearin G."/>
            <person name="Gellesch M."/>
            <person name="Goldberg J."/>
            <person name="Griggs A."/>
            <person name="Gujja S."/>
            <person name="Heiman D."/>
            <person name="Howarth C."/>
            <person name="Larson L."/>
            <person name="Lui A."/>
            <person name="MacDonald P.J.P."/>
            <person name="Mehta T."/>
            <person name="Montmayeur A."/>
            <person name="Murphy C."/>
            <person name="Neiman D."/>
            <person name="Pearson M."/>
            <person name="Priest M."/>
            <person name="Roberts A."/>
            <person name="Saif S."/>
            <person name="Shea T."/>
            <person name="Shenoy N."/>
            <person name="Sisk P."/>
            <person name="Stolte C."/>
            <person name="Sykes S."/>
            <person name="Wortman J."/>
            <person name="Nusbaum C."/>
            <person name="Birren B."/>
        </authorList>
    </citation>
    <scope>NUCLEOTIDE SEQUENCE [LARGE SCALE GENOMIC DNA]</scope>
    <source>
        <strain evidence="10">FOSC 3-a</strain>
    </source>
</reference>
<proteinExistence type="predicted"/>
<name>W9HBJ3_FUSOX</name>
<dbReference type="AlphaFoldDB" id="W9HBJ3"/>
<dbReference type="PANTHER" id="PTHR30574">
    <property type="entry name" value="INNER MEMBRANE PROTEIN YEDE"/>
    <property type="match status" value="1"/>
</dbReference>
<dbReference type="InterPro" id="IPR007272">
    <property type="entry name" value="Sulf_transp_TsuA/YedE"/>
</dbReference>
<keyword evidence="7 8" id="KW-0472">Membrane</keyword>
<keyword evidence="3" id="KW-1003">Cell membrane</keyword>
<comment type="subcellular location">
    <subcellularLocation>
        <location evidence="1">Cell inner membrane</location>
        <topology evidence="1">Multi-pass membrane protein</topology>
    </subcellularLocation>
</comment>
<dbReference type="HOGENOM" id="CLU_053006_0_0_1"/>
<dbReference type="Pfam" id="PF04143">
    <property type="entry name" value="Sulf_transp"/>
    <property type="match status" value="1"/>
</dbReference>
<keyword evidence="2" id="KW-0813">Transport</keyword>
<evidence type="ECO:0000256" key="5">
    <source>
        <dbReference type="ARBA" id="ARBA00022692"/>
    </source>
</evidence>
<evidence type="ECO:0000256" key="6">
    <source>
        <dbReference type="ARBA" id="ARBA00022989"/>
    </source>
</evidence>
<evidence type="ECO:0000256" key="2">
    <source>
        <dbReference type="ARBA" id="ARBA00022448"/>
    </source>
</evidence>
<accession>W9HBJ3</accession>
<evidence type="ECO:0000256" key="1">
    <source>
        <dbReference type="ARBA" id="ARBA00004429"/>
    </source>
</evidence>
<keyword evidence="6 8" id="KW-1133">Transmembrane helix</keyword>
<dbReference type="PANTHER" id="PTHR30574:SF1">
    <property type="entry name" value="SULPHUR TRANSPORT DOMAIN-CONTAINING PROTEIN"/>
    <property type="match status" value="1"/>
</dbReference>
<evidence type="ECO:0000256" key="4">
    <source>
        <dbReference type="ARBA" id="ARBA00022519"/>
    </source>
</evidence>
<evidence type="ECO:0000256" key="7">
    <source>
        <dbReference type="ARBA" id="ARBA00023136"/>
    </source>
</evidence>
<feature type="transmembrane region" description="Helical" evidence="8">
    <location>
        <begin position="238"/>
        <end position="258"/>
    </location>
</feature>